<dbReference type="PANTHER" id="PTHR11903:SF11">
    <property type="entry name" value="ALPHA-DIOXYGENASE 1"/>
    <property type="match status" value="1"/>
</dbReference>
<dbReference type="SUPFAM" id="SSF48113">
    <property type="entry name" value="Heme-dependent peroxidases"/>
    <property type="match status" value="1"/>
</dbReference>
<evidence type="ECO:0000256" key="12">
    <source>
        <dbReference type="ARBA" id="ARBA00023098"/>
    </source>
</evidence>
<keyword evidence="2" id="KW-0444">Lipid biosynthesis</keyword>
<organism evidence="15 16">
    <name type="scientific">Cellulomonas alba</name>
    <dbReference type="NCBI Taxonomy" id="3053467"/>
    <lineage>
        <taxon>Bacteria</taxon>
        <taxon>Bacillati</taxon>
        <taxon>Actinomycetota</taxon>
        <taxon>Actinomycetes</taxon>
        <taxon>Micrococcales</taxon>
        <taxon>Cellulomonadaceae</taxon>
        <taxon>Cellulomonas</taxon>
    </lineage>
</organism>
<dbReference type="PROSITE" id="PS50292">
    <property type="entry name" value="PEROXIDASE_3"/>
    <property type="match status" value="1"/>
</dbReference>
<evidence type="ECO:0000256" key="13">
    <source>
        <dbReference type="ARBA" id="ARBA00023160"/>
    </source>
</evidence>
<feature type="compositionally biased region" description="Basic and acidic residues" evidence="14">
    <location>
        <begin position="1"/>
        <end position="17"/>
    </location>
</feature>
<dbReference type="Proteomes" id="UP001529338">
    <property type="component" value="Unassembled WGS sequence"/>
</dbReference>
<protein>
    <submittedName>
        <fullName evidence="15">Peroxidase family protein</fullName>
    </submittedName>
</protein>
<comment type="caution">
    <text evidence="15">The sequence shown here is derived from an EMBL/GenBank/DDBJ whole genome shotgun (WGS) entry which is preliminary data.</text>
</comment>
<keyword evidence="11" id="KW-0408">Iron</keyword>
<evidence type="ECO:0000256" key="7">
    <source>
        <dbReference type="ARBA" id="ARBA00022821"/>
    </source>
</evidence>
<feature type="region of interest" description="Disordered" evidence="14">
    <location>
        <begin position="1"/>
        <end position="21"/>
    </location>
</feature>
<sequence>MSVEEKPEHTSTSDVPDRPGPLRSWYDHLADEISREHPWYELPKVLGLAELIGIRDTLRRENLFDTSRLPAVHAVQPPAYDERFRDERTPDGSWNDLAHPEMGMAGTRFGRNVPLEHTWPDTDRMLVPNPRVVSRRLMTRERLNAATAGNAIIASWLQFMIHDWFRHGTSPTTDPWVLPTVEGDDWPDPPVLVMRTPPDPTSPPDSPHPPTYRNVNTHWWDGSSIYGSDLDAQRFLREGAGGRLRIVDGMPPVPDDPAADPTRTPGFWLGLGMMQTLFSLEHNAVAAHLAQAHPDYDDELLFQKARLVTCAVIAKIHTVEWTPAVTAHPTAAEALHVNWYGLAGEHLHDFVATFSKDEALRGIPGTRTEDFGVPYALTEEFVAVYRMHPLIPDDFDFRSAADDSATLGARQFSEITGPQAVPILRGQRLTDLLYTFGTTNPGLVTLHNYPRGLQTYVRPDGKLMDMAALDVLRCRELGVPRYCEFRRLLHLRVPESFADVTSNDVWARELDEVYEGRLEDLDLIPGVMAEDLPEGFAFSDTAFRIFVLMASRRLNSDRFFTESFTDDVYTPEGMAWVKAASMGAVLSRHCPDLAPYVRDLPNAFGIWARAEGHATRG</sequence>
<keyword evidence="8" id="KW-0276">Fatty acid metabolism</keyword>
<gene>
    <name evidence="15" type="ORF">QRT04_16125</name>
</gene>
<evidence type="ECO:0000256" key="3">
    <source>
        <dbReference type="ARBA" id="ARBA00022559"/>
    </source>
</evidence>
<dbReference type="PANTHER" id="PTHR11903">
    <property type="entry name" value="PROSTAGLANDIN G/H SYNTHASE"/>
    <property type="match status" value="1"/>
</dbReference>
<dbReference type="GO" id="GO:0004601">
    <property type="term" value="F:peroxidase activity"/>
    <property type="evidence" value="ECO:0007669"/>
    <property type="project" value="UniProtKB-KW"/>
</dbReference>
<evidence type="ECO:0000256" key="10">
    <source>
        <dbReference type="ARBA" id="ARBA00023002"/>
    </source>
</evidence>
<keyword evidence="5" id="KW-0479">Metal-binding</keyword>
<keyword evidence="6" id="KW-0925">Oxylipin biosynthesis</keyword>
<evidence type="ECO:0000256" key="14">
    <source>
        <dbReference type="SAM" id="MobiDB-lite"/>
    </source>
</evidence>
<proteinExistence type="predicted"/>
<dbReference type="Pfam" id="PF03098">
    <property type="entry name" value="An_peroxidase"/>
    <property type="match status" value="1"/>
</dbReference>
<evidence type="ECO:0000256" key="8">
    <source>
        <dbReference type="ARBA" id="ARBA00022832"/>
    </source>
</evidence>
<dbReference type="InterPro" id="IPR034815">
    <property type="entry name" value="A_dioxygenase"/>
</dbReference>
<name>A0ABT7SJV4_9CELL</name>
<evidence type="ECO:0000256" key="4">
    <source>
        <dbReference type="ARBA" id="ARBA00022617"/>
    </source>
</evidence>
<dbReference type="InterPro" id="IPR050783">
    <property type="entry name" value="Oxylipin_biosynth_metab"/>
</dbReference>
<evidence type="ECO:0000313" key="16">
    <source>
        <dbReference type="Proteomes" id="UP001529338"/>
    </source>
</evidence>
<keyword evidence="12" id="KW-0443">Lipid metabolism</keyword>
<reference evidence="15 16" key="1">
    <citation type="submission" date="2023-06" db="EMBL/GenBank/DDBJ databases">
        <title>Cellulomonas sp. MW4 Whole genome sequence.</title>
        <authorList>
            <person name="Park S."/>
        </authorList>
    </citation>
    <scope>NUCLEOTIDE SEQUENCE [LARGE SCALE GENOMIC DNA]</scope>
    <source>
        <strain evidence="15 16">MW4</strain>
    </source>
</reference>
<evidence type="ECO:0000256" key="9">
    <source>
        <dbReference type="ARBA" id="ARBA00022964"/>
    </source>
</evidence>
<dbReference type="CDD" id="cd09818">
    <property type="entry name" value="PIOX_like"/>
    <property type="match status" value="1"/>
</dbReference>
<dbReference type="PRINTS" id="PR00457">
    <property type="entry name" value="ANPEROXIDASE"/>
</dbReference>
<keyword evidence="9" id="KW-0223">Dioxygenase</keyword>
<dbReference type="EMBL" id="JAUCGQ010000003">
    <property type="protein sequence ID" value="MDM7856466.1"/>
    <property type="molecule type" value="Genomic_DNA"/>
</dbReference>
<evidence type="ECO:0000256" key="5">
    <source>
        <dbReference type="ARBA" id="ARBA00022723"/>
    </source>
</evidence>
<keyword evidence="3 15" id="KW-0575">Peroxidase</keyword>
<comment type="cofactor">
    <cofactor evidence="1">
        <name>Ca(2+)</name>
        <dbReference type="ChEBI" id="CHEBI:29108"/>
    </cofactor>
</comment>
<keyword evidence="16" id="KW-1185">Reference proteome</keyword>
<evidence type="ECO:0000256" key="6">
    <source>
        <dbReference type="ARBA" id="ARBA00022767"/>
    </source>
</evidence>
<evidence type="ECO:0000256" key="11">
    <source>
        <dbReference type="ARBA" id="ARBA00023004"/>
    </source>
</evidence>
<dbReference type="InterPro" id="IPR019791">
    <property type="entry name" value="Haem_peroxidase_animal"/>
</dbReference>
<keyword evidence="4" id="KW-0349">Heme</keyword>
<dbReference type="InterPro" id="IPR037120">
    <property type="entry name" value="Haem_peroxidase_sf_animal"/>
</dbReference>
<keyword evidence="7" id="KW-0611">Plant defense</keyword>
<keyword evidence="10" id="KW-0560">Oxidoreductase</keyword>
<dbReference type="InterPro" id="IPR010255">
    <property type="entry name" value="Haem_peroxidase_sf"/>
</dbReference>
<keyword evidence="13" id="KW-0275">Fatty acid biosynthesis</keyword>
<evidence type="ECO:0000313" key="15">
    <source>
        <dbReference type="EMBL" id="MDM7856466.1"/>
    </source>
</evidence>
<accession>A0ABT7SJV4</accession>
<evidence type="ECO:0000256" key="2">
    <source>
        <dbReference type="ARBA" id="ARBA00022516"/>
    </source>
</evidence>
<dbReference type="RefSeq" id="WP_289456660.1">
    <property type="nucleotide sequence ID" value="NZ_JAUCGQ010000003.1"/>
</dbReference>
<evidence type="ECO:0000256" key="1">
    <source>
        <dbReference type="ARBA" id="ARBA00001913"/>
    </source>
</evidence>
<dbReference type="Gene3D" id="1.10.640.10">
    <property type="entry name" value="Haem peroxidase domain superfamily, animal type"/>
    <property type="match status" value="1"/>
</dbReference>